<dbReference type="InterPro" id="IPR000421">
    <property type="entry name" value="FA58C"/>
</dbReference>
<comment type="caution">
    <text evidence="2">The sequence shown here is derived from an EMBL/GenBank/DDBJ whole genome shotgun (WGS) entry which is preliminary data.</text>
</comment>
<dbReference type="Pfam" id="PF00754">
    <property type="entry name" value="F5_F8_type_C"/>
    <property type="match status" value="1"/>
</dbReference>
<evidence type="ECO:0000259" key="1">
    <source>
        <dbReference type="PROSITE" id="PS50022"/>
    </source>
</evidence>
<reference evidence="2" key="1">
    <citation type="journal article" date="2014" name="Front. Microbiol.">
        <title>High frequency of phylogenetically diverse reductive dehalogenase-homologous genes in deep subseafloor sedimentary metagenomes.</title>
        <authorList>
            <person name="Kawai M."/>
            <person name="Futagami T."/>
            <person name="Toyoda A."/>
            <person name="Takaki Y."/>
            <person name="Nishi S."/>
            <person name="Hori S."/>
            <person name="Arai W."/>
            <person name="Tsubouchi T."/>
            <person name="Morono Y."/>
            <person name="Uchiyama I."/>
            <person name="Ito T."/>
            <person name="Fujiyama A."/>
            <person name="Inagaki F."/>
            <person name="Takami H."/>
        </authorList>
    </citation>
    <scope>NUCLEOTIDE SEQUENCE</scope>
    <source>
        <strain evidence="2">Expedition CK06-06</strain>
    </source>
</reference>
<name>X1MQU3_9ZZZZ</name>
<dbReference type="Gene3D" id="2.60.120.260">
    <property type="entry name" value="Galactose-binding domain-like"/>
    <property type="match status" value="1"/>
</dbReference>
<dbReference type="SUPFAM" id="SSF49785">
    <property type="entry name" value="Galactose-binding domain-like"/>
    <property type="match status" value="1"/>
</dbReference>
<dbReference type="AlphaFoldDB" id="X1MQU3"/>
<protein>
    <recommendedName>
        <fullName evidence="1">F5/8 type C domain-containing protein</fullName>
    </recommendedName>
</protein>
<dbReference type="PROSITE" id="PS50022">
    <property type="entry name" value="FA58C_3"/>
    <property type="match status" value="1"/>
</dbReference>
<proteinExistence type="predicted"/>
<organism evidence="2">
    <name type="scientific">marine sediment metagenome</name>
    <dbReference type="NCBI Taxonomy" id="412755"/>
    <lineage>
        <taxon>unclassified sequences</taxon>
        <taxon>metagenomes</taxon>
        <taxon>ecological metagenomes</taxon>
    </lineage>
</organism>
<dbReference type="InterPro" id="IPR008979">
    <property type="entry name" value="Galactose-bd-like_sf"/>
</dbReference>
<sequence length="232" mass="25870">VVDVGFKITVESATGSGFAGGDQIFLRYKNTDVCEGNLYNYDSSWISKSSWDCAIKIIYEGDIDNLIDDNTGTFWMPEPANEAGAWCRCDMGALKICGGCRIYWGAEVAYRPTAYRIEVSENGSTWTTVVTETEAAPASAWKEYSWNARYARYIRMIVDTHGASGTKVYEADYYSRITDRVAAEHGHGSGITPYLKVKHSKGHPAMVRGESLRGKVKDLPSLIEWLDFALRE</sequence>
<dbReference type="EMBL" id="BARV01032414">
    <property type="protein sequence ID" value="GAI34002.1"/>
    <property type="molecule type" value="Genomic_DNA"/>
</dbReference>
<accession>X1MQU3</accession>
<gene>
    <name evidence="2" type="ORF">S06H3_51116</name>
</gene>
<feature type="non-terminal residue" evidence="2">
    <location>
        <position position="1"/>
    </location>
</feature>
<evidence type="ECO:0000313" key="2">
    <source>
        <dbReference type="EMBL" id="GAI34002.1"/>
    </source>
</evidence>
<feature type="domain" description="F5/8 type C" evidence="1">
    <location>
        <begin position="34"/>
        <end position="176"/>
    </location>
</feature>